<dbReference type="Proteomes" id="UP000198697">
    <property type="component" value="Unassembled WGS sequence"/>
</dbReference>
<evidence type="ECO:0000313" key="2">
    <source>
        <dbReference type="EMBL" id="SET99368.1"/>
    </source>
</evidence>
<dbReference type="OrthoDB" id="1423106at2"/>
<organism evidence="2 3">
    <name type="scientific">Hymenobacter actinosclerus</name>
    <dbReference type="NCBI Taxonomy" id="82805"/>
    <lineage>
        <taxon>Bacteria</taxon>
        <taxon>Pseudomonadati</taxon>
        <taxon>Bacteroidota</taxon>
        <taxon>Cytophagia</taxon>
        <taxon>Cytophagales</taxon>
        <taxon>Hymenobacteraceae</taxon>
        <taxon>Hymenobacter</taxon>
    </lineage>
</organism>
<evidence type="ECO:0000259" key="1">
    <source>
        <dbReference type="Pfam" id="PF18730"/>
    </source>
</evidence>
<sequence>MDPFQNSLYHFEEFNEQIFAQYDPQGLQNLSQVKRGHGDLDSLLHDVLRKKTPIHPLPYSLFKLQDEMNCITRDIKYITGVLFYLRPYIIDTDETNGRYNQNLADRRYLMYANFGLQSIYNFWDRIGDMLHLYFETGLPVGNVYLGRVLNNIKPKDKLNQYFIDLESLYDNELKGFIDERNNTVHHYQLESQFYWGAIEQHQNLSEKSRLNADKHAFPEKFKHHLELCFKGFELALLLLDTLPDDPNIPVQPYHSS</sequence>
<gene>
    <name evidence="2" type="ORF">SAMN04487998_3447</name>
</gene>
<proteinExistence type="predicted"/>
<feature type="domain" description="Cthe-2314-like HEPN" evidence="1">
    <location>
        <begin position="102"/>
        <end position="234"/>
    </location>
</feature>
<protein>
    <recommendedName>
        <fullName evidence="1">Cthe-2314-like HEPN domain-containing protein</fullName>
    </recommendedName>
</protein>
<dbReference type="STRING" id="82805.SAMN04487998_3447"/>
<dbReference type="AlphaFoldDB" id="A0A1I0IQK1"/>
<dbReference type="EMBL" id="FOHS01000005">
    <property type="protein sequence ID" value="SET99368.1"/>
    <property type="molecule type" value="Genomic_DNA"/>
</dbReference>
<dbReference type="InterPro" id="IPR041394">
    <property type="entry name" value="HEPN_Cthe2314"/>
</dbReference>
<dbReference type="Pfam" id="PF18730">
    <property type="entry name" value="HEPN_Cthe2314"/>
    <property type="match status" value="1"/>
</dbReference>
<accession>A0A1I0IQK1</accession>
<evidence type="ECO:0000313" key="3">
    <source>
        <dbReference type="Proteomes" id="UP000198697"/>
    </source>
</evidence>
<dbReference type="RefSeq" id="WP_143069893.1">
    <property type="nucleotide sequence ID" value="NZ_FOHS01000005.1"/>
</dbReference>
<keyword evidence="3" id="KW-1185">Reference proteome</keyword>
<reference evidence="3" key="1">
    <citation type="submission" date="2016-10" db="EMBL/GenBank/DDBJ databases">
        <authorList>
            <person name="Varghese N."/>
            <person name="Submissions S."/>
        </authorList>
    </citation>
    <scope>NUCLEOTIDE SEQUENCE [LARGE SCALE GENOMIC DNA]</scope>
    <source>
        <strain evidence="3">DSM 15310</strain>
    </source>
</reference>
<name>A0A1I0IQK1_9BACT</name>